<evidence type="ECO:0000256" key="1">
    <source>
        <dbReference type="SAM" id="MobiDB-lite"/>
    </source>
</evidence>
<keyword evidence="2" id="KW-1185">Reference proteome</keyword>
<evidence type="ECO:0000313" key="2">
    <source>
        <dbReference type="Proteomes" id="UP000515162"/>
    </source>
</evidence>
<gene>
    <name evidence="3" type="primary">LOC117146975</name>
</gene>
<reference evidence="3" key="1">
    <citation type="submission" date="2025-08" db="UniProtKB">
        <authorList>
            <consortium name="RefSeq"/>
        </authorList>
    </citation>
    <scope>IDENTIFICATION</scope>
    <source>
        <strain evidence="3">Mau12</strain>
        <tissue evidence="3">Whole Body</tissue>
    </source>
</reference>
<feature type="compositionally biased region" description="Low complexity" evidence="1">
    <location>
        <begin position="180"/>
        <end position="200"/>
    </location>
</feature>
<dbReference type="GeneID" id="117146975"/>
<name>A0A6P8KJ18_DROMA</name>
<feature type="compositionally biased region" description="Polar residues" evidence="1">
    <location>
        <begin position="56"/>
        <end position="71"/>
    </location>
</feature>
<dbReference type="AlphaFoldDB" id="A0A6P8KJ18"/>
<protein>
    <submittedName>
        <fullName evidence="3">PH domain-containing protein DDB_G0275795</fullName>
    </submittedName>
</protein>
<feature type="region of interest" description="Disordered" evidence="1">
    <location>
        <begin position="180"/>
        <end position="214"/>
    </location>
</feature>
<accession>A0A6P8KJ18</accession>
<feature type="region of interest" description="Disordered" evidence="1">
    <location>
        <begin position="151"/>
        <end position="170"/>
    </location>
</feature>
<proteinExistence type="predicted"/>
<evidence type="ECO:0000313" key="3">
    <source>
        <dbReference type="RefSeq" id="XP_033169535.1"/>
    </source>
</evidence>
<organism evidence="2 3">
    <name type="scientific">Drosophila mauritiana</name>
    <name type="common">Fruit fly</name>
    <dbReference type="NCBI Taxonomy" id="7226"/>
    <lineage>
        <taxon>Eukaryota</taxon>
        <taxon>Metazoa</taxon>
        <taxon>Ecdysozoa</taxon>
        <taxon>Arthropoda</taxon>
        <taxon>Hexapoda</taxon>
        <taxon>Insecta</taxon>
        <taxon>Pterygota</taxon>
        <taxon>Neoptera</taxon>
        <taxon>Endopterygota</taxon>
        <taxon>Diptera</taxon>
        <taxon>Brachycera</taxon>
        <taxon>Muscomorpha</taxon>
        <taxon>Ephydroidea</taxon>
        <taxon>Drosophilidae</taxon>
        <taxon>Drosophila</taxon>
        <taxon>Sophophora</taxon>
    </lineage>
</organism>
<dbReference type="RefSeq" id="XP_033169535.1">
    <property type="nucleotide sequence ID" value="XM_033313644.1"/>
</dbReference>
<feature type="region of interest" description="Disordered" evidence="1">
    <location>
        <begin position="35"/>
        <end position="71"/>
    </location>
</feature>
<dbReference type="Proteomes" id="UP000515162">
    <property type="component" value="Chromosome X"/>
</dbReference>
<sequence>MQRSSYPLRHIVRPSLTGLLGGGWIDLRRTMASDSWGRGDGNSDPNSSKAGVPRASATSTVMSNASSYSRGANTGAFERRINREDNMWRDQSYIDTQWLNPRDPTAYRPNFRPTEPTSLRKQFMRCPDEISREVMGRDWEETVRTYKRNVRSRRSVAHTEERQSADNTRNRQQHLQLLHMQHQQEQQQNQQQQQKKNQQQYNHWGRSVDSPEDQ</sequence>